<dbReference type="eggNOG" id="ENOG502ZX8W">
    <property type="taxonomic scope" value="Bacteria"/>
</dbReference>
<dbReference type="HOGENOM" id="CLU_203812_0_0_6"/>
<dbReference type="GeneID" id="90512303"/>
<name>D8MSM2_ERWBE</name>
<reference evidence="1 2" key="1">
    <citation type="journal article" date="2010" name="BMC Genomics">
        <title>Genome comparison of the epiphytic bacteria Erwinia billingiae and E. tasmaniensis with the pear pathogen E. pyrifoliae.</title>
        <authorList>
            <person name="Kube M."/>
            <person name="Migdoll A.M."/>
            <person name="Gehring I."/>
            <person name="Heitmann K."/>
            <person name="Mayer Y."/>
            <person name="Kuhl H."/>
            <person name="Knaust F."/>
            <person name="Geider K."/>
            <person name="Reinhardt R."/>
        </authorList>
    </citation>
    <scope>NUCLEOTIDE SEQUENCE [LARGE SCALE GENOMIC DNA]</scope>
    <source>
        <strain evidence="1 2">Eb661</strain>
    </source>
</reference>
<dbReference type="Proteomes" id="UP000008793">
    <property type="component" value="Chromosome"/>
</dbReference>
<keyword evidence="2" id="KW-1185">Reference proteome</keyword>
<evidence type="ECO:0000313" key="2">
    <source>
        <dbReference type="Proteomes" id="UP000008793"/>
    </source>
</evidence>
<sequence>MQGKDKDYPSEIYAVIGRAVSALLEAGEPLEKKNVLIMLQAHSTATRDKHLQSIYQQAFRYLLESFH</sequence>
<evidence type="ECO:0000313" key="1">
    <source>
        <dbReference type="EMBL" id="CAX59829.1"/>
    </source>
</evidence>
<proteinExistence type="predicted"/>
<dbReference type="RefSeq" id="WP_013202316.1">
    <property type="nucleotide sequence ID" value="NC_014306.1"/>
</dbReference>
<dbReference type="KEGG" id="ebi:EbC_22980"/>
<gene>
    <name evidence="1" type="ordered locus">EbC_22980</name>
</gene>
<dbReference type="AlphaFoldDB" id="D8MSM2"/>
<organism evidence="2">
    <name type="scientific">Erwinia billingiae (strain Eb661)</name>
    <dbReference type="NCBI Taxonomy" id="634500"/>
    <lineage>
        <taxon>Bacteria</taxon>
        <taxon>Pseudomonadati</taxon>
        <taxon>Pseudomonadota</taxon>
        <taxon>Gammaproteobacteria</taxon>
        <taxon>Enterobacterales</taxon>
        <taxon>Erwiniaceae</taxon>
        <taxon>Erwinia</taxon>
    </lineage>
</organism>
<protein>
    <submittedName>
        <fullName evidence="1">Uncharacterized protein</fullName>
    </submittedName>
</protein>
<accession>D8MSM2</accession>
<dbReference type="EMBL" id="FP236843">
    <property type="protein sequence ID" value="CAX59829.1"/>
    <property type="molecule type" value="Genomic_DNA"/>
</dbReference>